<evidence type="ECO:0000313" key="4">
    <source>
        <dbReference type="Proteomes" id="UP000011602"/>
    </source>
</evidence>
<proteinExistence type="predicted"/>
<feature type="domain" description="DUF8159" evidence="2">
    <location>
        <begin position="5"/>
        <end position="153"/>
    </location>
</feature>
<feature type="region of interest" description="Disordered" evidence="1">
    <location>
        <begin position="38"/>
        <end position="67"/>
    </location>
</feature>
<gene>
    <name evidence="3" type="ORF">C493_07779</name>
</gene>
<dbReference type="EMBL" id="AOHZ01000040">
    <property type="protein sequence ID" value="ELY57772.1"/>
    <property type="molecule type" value="Genomic_DNA"/>
</dbReference>
<organism evidence="3 4">
    <name type="scientific">Natronolimnohabitans innermongolicus JCM 12255</name>
    <dbReference type="NCBI Taxonomy" id="1227499"/>
    <lineage>
        <taxon>Archaea</taxon>
        <taxon>Methanobacteriati</taxon>
        <taxon>Methanobacteriota</taxon>
        <taxon>Stenosarchaea group</taxon>
        <taxon>Halobacteria</taxon>
        <taxon>Halobacteriales</taxon>
        <taxon>Natrialbaceae</taxon>
        <taxon>Natronolimnohabitans</taxon>
    </lineage>
</organism>
<comment type="caution">
    <text evidence="3">The sequence shown here is derived from an EMBL/GenBank/DDBJ whole genome shotgun (WGS) entry which is preliminary data.</text>
</comment>
<dbReference type="eggNOG" id="arCOG06310">
    <property type="taxonomic scope" value="Archaea"/>
</dbReference>
<dbReference type="STRING" id="1227499.C493_07779"/>
<evidence type="ECO:0000313" key="3">
    <source>
        <dbReference type="EMBL" id="ELY57772.1"/>
    </source>
</evidence>
<accession>L9X838</accession>
<reference evidence="3 4" key="1">
    <citation type="journal article" date="2014" name="PLoS Genet.">
        <title>Phylogenetically driven sequencing of extremely halophilic archaea reveals strategies for static and dynamic osmo-response.</title>
        <authorList>
            <person name="Becker E.A."/>
            <person name="Seitzer P.M."/>
            <person name="Tritt A."/>
            <person name="Larsen D."/>
            <person name="Krusor M."/>
            <person name="Yao A.I."/>
            <person name="Wu D."/>
            <person name="Madern D."/>
            <person name="Eisen J.A."/>
            <person name="Darling A.E."/>
            <person name="Facciotti M.T."/>
        </authorList>
    </citation>
    <scope>NUCLEOTIDE SEQUENCE [LARGE SCALE GENOMIC DNA]</scope>
    <source>
        <strain evidence="3 4">JCM 12255</strain>
    </source>
</reference>
<dbReference type="RefSeq" id="WP_007258855.1">
    <property type="nucleotide sequence ID" value="NZ_AOHZ01000040.1"/>
</dbReference>
<evidence type="ECO:0000256" key="1">
    <source>
        <dbReference type="SAM" id="MobiDB-lite"/>
    </source>
</evidence>
<dbReference type="PATRIC" id="fig|1227499.3.peg.1570"/>
<sequence length="157" mass="17380">MSDSDLPPVGVALENRLMSHGIYLTEWRWLAGGQSDVDGTHEIGDSETRPRTKPDSASTNETPADGSGLAIAYETVSERPTVGSEEVGAVVRTLLDVAAEREWTPGRLEATSYTLDGRQRGRWHVERAWFDGLGLELDDVEFSRRVLETRRETAHGE</sequence>
<dbReference type="AlphaFoldDB" id="L9X838"/>
<dbReference type="InterPro" id="IPR058473">
    <property type="entry name" value="DUF8159"/>
</dbReference>
<keyword evidence="4" id="KW-1185">Reference proteome</keyword>
<dbReference type="Pfam" id="PF26490">
    <property type="entry name" value="DUF8159"/>
    <property type="match status" value="1"/>
</dbReference>
<name>L9X838_9EURY</name>
<protein>
    <recommendedName>
        <fullName evidence="2">DUF8159 domain-containing protein</fullName>
    </recommendedName>
</protein>
<dbReference type="OrthoDB" id="290983at2157"/>
<evidence type="ECO:0000259" key="2">
    <source>
        <dbReference type="Pfam" id="PF26490"/>
    </source>
</evidence>
<dbReference type="Proteomes" id="UP000011602">
    <property type="component" value="Unassembled WGS sequence"/>
</dbReference>
<feature type="compositionally biased region" description="Basic and acidic residues" evidence="1">
    <location>
        <begin position="38"/>
        <end position="54"/>
    </location>
</feature>